<name>A0A9W6SE01_9ACTN</name>
<gene>
    <name evidence="5" type="ORF">Airi02_097870</name>
</gene>
<dbReference type="PANTHER" id="PTHR10272:SF0">
    <property type="entry name" value="PLATELET-ACTIVATING FACTOR ACETYLHYDROLASE"/>
    <property type="match status" value="1"/>
</dbReference>
<evidence type="ECO:0008006" key="7">
    <source>
        <dbReference type="Google" id="ProtNLM"/>
    </source>
</evidence>
<comment type="caution">
    <text evidence="5">The sequence shown here is derived from an EMBL/GenBank/DDBJ whole genome shotgun (WGS) entry which is preliminary data.</text>
</comment>
<dbReference type="InterPro" id="IPR017395">
    <property type="entry name" value="Chlorophyllase-like"/>
</dbReference>
<dbReference type="Gene3D" id="3.40.50.1820">
    <property type="entry name" value="alpha/beta hydrolase"/>
    <property type="match status" value="1"/>
</dbReference>
<keyword evidence="6" id="KW-1185">Reference proteome</keyword>
<protein>
    <recommendedName>
        <fullName evidence="7">Chlorophyllase</fullName>
    </recommendedName>
</protein>
<dbReference type="SUPFAM" id="SSF53474">
    <property type="entry name" value="alpha/beta-Hydrolases"/>
    <property type="match status" value="1"/>
</dbReference>
<feature type="region of interest" description="Disordered" evidence="4">
    <location>
        <begin position="1"/>
        <end position="42"/>
    </location>
</feature>
<dbReference type="InterPro" id="IPR029058">
    <property type="entry name" value="AB_hydrolase_fold"/>
</dbReference>
<dbReference type="GO" id="GO:0003847">
    <property type="term" value="F:1-alkyl-2-acetylglycerophosphocholine esterase activity"/>
    <property type="evidence" value="ECO:0007669"/>
    <property type="project" value="TreeGrafter"/>
</dbReference>
<evidence type="ECO:0000256" key="2">
    <source>
        <dbReference type="ARBA" id="ARBA00022963"/>
    </source>
</evidence>
<evidence type="ECO:0000313" key="5">
    <source>
        <dbReference type="EMBL" id="GLY91859.1"/>
    </source>
</evidence>
<proteinExistence type="predicted"/>
<sequence length="347" mass="37197">MPDHGPGTKPRALAGLPAVNQPKEDPDMTESDPAITDAAIGLGTPTPIVSVKPITLPAPGRGDDLRVKVSAPTTGRDLPIIVFSHGSGSSLDGYGPLADFWAAHGFVVVQPTHLDSRTLGIPRDDPRTPRIWRFRVEDLKRVLDRLDLLEAAVPGLGGRLDRSRIAAAGHSFGGQTAGNLLGLRVLDPETKEEADLSDSRVRAGVLFATAGEGGANLTPFAAEHFAHMNPNFAHLTTPTLVVAGDRDDTPRKHRLTVRGPDWMTEPYLLSPGDKSLLTLFGAEHSLGGIAGYEVRETTDEHPGRVALVQRLTWAYLRHALGIDDAGWRTAEKALTEDAHPLGRVESK</sequence>
<dbReference type="Proteomes" id="UP001165074">
    <property type="component" value="Unassembled WGS sequence"/>
</dbReference>
<keyword evidence="1" id="KW-0378">Hydrolase</keyword>
<keyword evidence="2" id="KW-0442">Lipid degradation</keyword>
<dbReference type="GO" id="GO:0016042">
    <property type="term" value="P:lipid catabolic process"/>
    <property type="evidence" value="ECO:0007669"/>
    <property type="project" value="UniProtKB-KW"/>
</dbReference>
<keyword evidence="3" id="KW-0443">Lipid metabolism</keyword>
<dbReference type="AlphaFoldDB" id="A0A9W6SE01"/>
<dbReference type="Pfam" id="PF07224">
    <property type="entry name" value="Chlorophyllase"/>
    <property type="match status" value="1"/>
</dbReference>
<evidence type="ECO:0000256" key="1">
    <source>
        <dbReference type="ARBA" id="ARBA00022801"/>
    </source>
</evidence>
<dbReference type="EMBL" id="BSTK01000022">
    <property type="protein sequence ID" value="GLY91859.1"/>
    <property type="molecule type" value="Genomic_DNA"/>
</dbReference>
<accession>A0A9W6SE01</accession>
<dbReference type="PANTHER" id="PTHR10272">
    <property type="entry name" value="PLATELET-ACTIVATING FACTOR ACETYLHYDROLASE"/>
    <property type="match status" value="1"/>
</dbReference>
<reference evidence="5" key="1">
    <citation type="submission" date="2023-03" db="EMBL/GenBank/DDBJ databases">
        <title>Actinoallomurus iriomotensis NBRC 103684.</title>
        <authorList>
            <person name="Ichikawa N."/>
            <person name="Sato H."/>
            <person name="Tonouchi N."/>
        </authorList>
    </citation>
    <scope>NUCLEOTIDE SEQUENCE</scope>
    <source>
        <strain evidence="5">NBRC 103684</strain>
    </source>
</reference>
<organism evidence="5 6">
    <name type="scientific">Actinoallomurus iriomotensis</name>
    <dbReference type="NCBI Taxonomy" id="478107"/>
    <lineage>
        <taxon>Bacteria</taxon>
        <taxon>Bacillati</taxon>
        <taxon>Actinomycetota</taxon>
        <taxon>Actinomycetes</taxon>
        <taxon>Streptosporangiales</taxon>
        <taxon>Thermomonosporaceae</taxon>
        <taxon>Actinoallomurus</taxon>
    </lineage>
</organism>
<evidence type="ECO:0000313" key="6">
    <source>
        <dbReference type="Proteomes" id="UP001165074"/>
    </source>
</evidence>
<evidence type="ECO:0000256" key="4">
    <source>
        <dbReference type="SAM" id="MobiDB-lite"/>
    </source>
</evidence>
<evidence type="ECO:0000256" key="3">
    <source>
        <dbReference type="ARBA" id="ARBA00023098"/>
    </source>
</evidence>